<organism evidence="2">
    <name type="scientific">Flavobacterium capsici</name>
    <dbReference type="NCBI Taxonomy" id="3075618"/>
    <lineage>
        <taxon>Bacteria</taxon>
        <taxon>Pseudomonadati</taxon>
        <taxon>Bacteroidota</taxon>
        <taxon>Flavobacteriia</taxon>
        <taxon>Flavobacteriales</taxon>
        <taxon>Flavobacteriaceae</taxon>
        <taxon>Flavobacterium</taxon>
    </lineage>
</organism>
<reference evidence="2 4" key="1">
    <citation type="submission" date="2023-09" db="EMBL/GenBank/DDBJ databases">
        <title>Flavobacterium sp. a novel bacteria isolate from Pepper rhizosphere.</title>
        <authorList>
            <person name="Peng Y."/>
            <person name="Lee J."/>
        </authorList>
    </citation>
    <scope>NUCLEOTIDE SEQUENCE</scope>
    <source>
        <strain evidence="2">PMR2A8</strain>
        <strain evidence="3 4">PMTSA4</strain>
    </source>
</reference>
<dbReference type="Pfam" id="PF19081">
    <property type="entry name" value="Ig_7"/>
    <property type="match status" value="1"/>
</dbReference>
<dbReference type="EMBL" id="CP134878">
    <property type="protein sequence ID" value="WNM20121.1"/>
    <property type="molecule type" value="Genomic_DNA"/>
</dbReference>
<keyword evidence="4" id="KW-1185">Reference proteome</keyword>
<proteinExistence type="predicted"/>
<dbReference type="InterPro" id="IPR045474">
    <property type="entry name" value="GEVED"/>
</dbReference>
<sequence>MVKNYFSEKIKSKIILLSLFVFSLFTNEAYSQITITKPNLSIPVCSGFPSSYYTIGNIVLEEVGTGNRGNFSTGTDVTLILSAPANFEFLAGSASLSYAINQNISATPSIVTTSNTITITYSCTGTNKNDQIIISNLQIRAINTSSTGNITRTGGTGVINGLINGTTVTNTLTSTSGTPPSTAVAGANQTLAACVTSTTVNANTPAVGTGVWSLVSGVATITNPNSASTSITGLALGATATLRWTISNSPCSASTSDMTITTTYGSSCISYCNSSGGTIADGISGVNFNTINNLSTLVNVAYSDFTSISTNVYKGISYGLNVYIDTGGNYTNYQSVWIDWNSDGDFLDAGEFYNIGTASNVSNGLSSLCPFSITIPISAGTGTVRMRIQSKYNSVTTSSCQTGFDGEVEDYTLNILDQLPCTTPISQPISLTLTPGGTSVLGTFTAASPAPSNYLVIRNTTGTIPSPVNGTNYTIGATVGAGNIVVDNDSNTSFTATGLSLTTQYYFFVFSFNNSCTGGPSYLSTSPLTGNITTLATNYCVPTGNLNCASGDYIANVTLNTLINNTTCSATGYTNYPPTGSQTTTVTRGNNYNLSIGTGTGNKKHGLGVWIDFNQNQVFTDAGEYFSFGNGVIANSTNTITITIPAGATLGTTRMRVRYGRQTNVSSTSSCTMNGTLGETEDYTITIADPIACSAPSSQPTTLILNATGTTIAGSFTAPSPAPDNYLVVINTTGIAPSPVNTTSYTIGGTVGAGNTVVDNDSNTAFVASGLSPNTLYYIFVFAYNSACSGGPIYNTTSPLNGNTSTINSNYCTPSVGVNFENLTYLTEVAFVGTLNDVTNASTYTSSPRGYQDFTNLSNLSQQAQGEGVNVFLQATNSSYIKAWVDWNKDGVFADPGEQVYNTGGIATYSTTFGFIIPSSTPLGNYRIRIRINNYTGSASFTPCGNINYYGETEDYLFTVVSSCNAVITSVTDGKTCGSGTVVLNAVSTSPGVTQYRWYSTPTGSTLVGTSATSSWTTPSISTTTTYYVTAYNGCESLKRTAVTATISPIPSLTYSPSNPTVCGEGVILDLTATGDQEEVYLIDEKFNSGLGTFTNTNINPTSQDANSQWQNKTSTFVPTQVVNYNVWFPAISSGINGNNFAFSTSDVGGVTIHNQMASATVSSSSFTSLTLSLRMFYSRYYEDGTYLALDYVTIDVSTNGGGNWTEIKRFTEDVGIGTRFETLTYDLSGYINQPNLKVRIQYYGEWCDGLAVDDVKLYGYRPIGTALSWTSSTPVNAFSDPACTIAYVSGTPALNVYVKPSITQLESGTYTFTANATLANGCTTSQDITVTNKSKIWQGLSTDWNSATNWKPNGVPAITDCIVVPSTANNPIISGSSYQAYGKNIDVKSNANVLINTSNNLTINDEVTVRANGLIELKNSSSLVQNVDTAINSGTMKMTRTTRPMTRWAYVYWGSPIAENAFSQIPTEFDLKYRWVSGTSAGTWTSLSSVTSGEGFIARVKNIAPFSTGTGTIDFVYTGTPKNGVVNVNVDSFDSSSLVAGNTVLLANPYPSVVDATKFLQHANNTELGGTLFFWTSLTLYSGTGPYSVTDYGSWNLAGGTGTAPSTDPTNLSLKPNGKIASGQGFFAQAFADGQITFNNSMRETNNNSQFFRTSGEPSIEKNRIWLNLYSDSTFRQTLIGYMTGATDGIDKFYDGDSFTNNAIDIYSIHDGRNLVIQGKGLPFNQNDVVPLGYRVTTNGSYSIAIDELDGLFLGNQNIYLRDNLLNIDHDLKASPYTFITNSGTFNNRFQIVYTTNALGVGEVTDTTTFGMITNQELTINSSEMIKNLTVYDITGKMIINQTEINIKQYTIPFYYPNGVYIAKVKLGNDKVADIKLMH</sequence>
<feature type="domain" description="Fibronectin type-III" evidence="1">
    <location>
        <begin position="425"/>
        <end position="519"/>
    </location>
</feature>
<accession>A0AA96J7M5</accession>
<dbReference type="EMBL" id="CP134890">
    <property type="protein sequence ID" value="WNM21511.1"/>
    <property type="molecule type" value="Genomic_DNA"/>
</dbReference>
<feature type="domain" description="Fibronectin type-III" evidence="1">
    <location>
        <begin position="696"/>
        <end position="791"/>
    </location>
</feature>
<evidence type="ECO:0000313" key="3">
    <source>
        <dbReference type="EMBL" id="WNM21511.1"/>
    </source>
</evidence>
<name>A0AA96EXR3_9FLAO</name>
<dbReference type="Pfam" id="PF20009">
    <property type="entry name" value="GEVED"/>
    <property type="match status" value="3"/>
</dbReference>
<dbReference type="KEGG" id="fcj:RN605_12605"/>
<dbReference type="SMART" id="SM00060">
    <property type="entry name" value="FN3"/>
    <property type="match status" value="2"/>
</dbReference>
<dbReference type="Proteomes" id="UP001304515">
    <property type="component" value="Chromosome"/>
</dbReference>
<evidence type="ECO:0000313" key="2">
    <source>
        <dbReference type="EMBL" id="WNM20121.1"/>
    </source>
</evidence>
<evidence type="ECO:0000259" key="1">
    <source>
        <dbReference type="SMART" id="SM00060"/>
    </source>
</evidence>
<dbReference type="RefSeq" id="WP_313325248.1">
    <property type="nucleotide sequence ID" value="NZ_CP134878.1"/>
</dbReference>
<dbReference type="InterPro" id="IPR044023">
    <property type="entry name" value="Ig_7"/>
</dbReference>
<dbReference type="Gene3D" id="2.60.40.10">
    <property type="entry name" value="Immunoglobulins"/>
    <property type="match status" value="2"/>
</dbReference>
<dbReference type="InterPro" id="IPR003961">
    <property type="entry name" value="FN3_dom"/>
</dbReference>
<accession>A0AA96EXR3</accession>
<dbReference type="SUPFAM" id="SSF49265">
    <property type="entry name" value="Fibronectin type III"/>
    <property type="match status" value="1"/>
</dbReference>
<evidence type="ECO:0000313" key="4">
    <source>
        <dbReference type="Proteomes" id="UP001304515"/>
    </source>
</evidence>
<dbReference type="InterPro" id="IPR013783">
    <property type="entry name" value="Ig-like_fold"/>
</dbReference>
<protein>
    <submittedName>
        <fullName evidence="2">GEVED domain-containing protein</fullName>
    </submittedName>
</protein>
<gene>
    <name evidence="3" type="ORF">RN605_12605</name>
    <name evidence="2" type="ORF">RN608_05435</name>
</gene>
<dbReference type="InterPro" id="IPR036116">
    <property type="entry name" value="FN3_sf"/>
</dbReference>